<organism evidence="2 3">
    <name type="scientific">Rhinocladiella mackenziei CBS 650.93</name>
    <dbReference type="NCBI Taxonomy" id="1442369"/>
    <lineage>
        <taxon>Eukaryota</taxon>
        <taxon>Fungi</taxon>
        <taxon>Dikarya</taxon>
        <taxon>Ascomycota</taxon>
        <taxon>Pezizomycotina</taxon>
        <taxon>Eurotiomycetes</taxon>
        <taxon>Chaetothyriomycetidae</taxon>
        <taxon>Chaetothyriales</taxon>
        <taxon>Herpotrichiellaceae</taxon>
        <taxon>Rhinocladiella</taxon>
    </lineage>
</organism>
<feature type="compositionally biased region" description="Polar residues" evidence="1">
    <location>
        <begin position="1"/>
        <end position="11"/>
    </location>
</feature>
<dbReference type="VEuPathDB" id="FungiDB:Z518_02754"/>
<dbReference type="PANTHER" id="PTHR43591">
    <property type="entry name" value="METHYLTRANSFERASE"/>
    <property type="match status" value="1"/>
</dbReference>
<gene>
    <name evidence="2" type="ORF">Z518_02754</name>
</gene>
<dbReference type="GeneID" id="25290825"/>
<protein>
    <recommendedName>
        <fullName evidence="4">S-adenosyl-L-methionine-dependent methyltransferase</fullName>
    </recommendedName>
</protein>
<dbReference type="Gene3D" id="3.40.50.150">
    <property type="entry name" value="Vaccinia Virus protein VP39"/>
    <property type="match status" value="1"/>
</dbReference>
<evidence type="ECO:0000256" key="1">
    <source>
        <dbReference type="SAM" id="MobiDB-lite"/>
    </source>
</evidence>
<proteinExistence type="predicted"/>
<dbReference type="OrthoDB" id="2013972at2759"/>
<sequence length="337" mass="38015">MMSSTQDTQDTGAIRPDDATDLDSALGNDDQSVLTETLRSSLLESVREHGRGYHRYSSTAGPQYPLPEDEVEQARLDLQHEMINRTFAGKLYLSPIQKEIHEVLDLGTGTGIWAIEMADANPQARVLGIDLSPIQPLYVPPNLKFEIDDFNKDWTYAQKFDFIHARALVGSSNDFPRLIKQAYDGLTPDGYLEMTDVQMPFLSDDGTMEGTALETWSNRQVEACGKLGIDTRAPSKYKQMMIDAGFEDVQEHKFKWPVGTWPKDKFFKDLGKLCMINFLTGLEGFTLRLWTGVLGMTLGGVQVFLVDVRKDVQSHRIHSYWPVYSVYGRKPNKPPAI</sequence>
<evidence type="ECO:0008006" key="4">
    <source>
        <dbReference type="Google" id="ProtNLM"/>
    </source>
</evidence>
<feature type="region of interest" description="Disordered" evidence="1">
    <location>
        <begin position="1"/>
        <end position="31"/>
    </location>
</feature>
<dbReference type="Proteomes" id="UP000053617">
    <property type="component" value="Unassembled WGS sequence"/>
</dbReference>
<dbReference type="GO" id="GO:0008168">
    <property type="term" value="F:methyltransferase activity"/>
    <property type="evidence" value="ECO:0007669"/>
    <property type="project" value="TreeGrafter"/>
</dbReference>
<accession>A0A0D2IQB9</accession>
<evidence type="ECO:0000313" key="3">
    <source>
        <dbReference type="Proteomes" id="UP000053617"/>
    </source>
</evidence>
<dbReference type="InterPro" id="IPR029063">
    <property type="entry name" value="SAM-dependent_MTases_sf"/>
</dbReference>
<dbReference type="STRING" id="1442369.A0A0D2IQB9"/>
<evidence type="ECO:0000313" key="2">
    <source>
        <dbReference type="EMBL" id="KIX08099.1"/>
    </source>
</evidence>
<dbReference type="HOGENOM" id="CLU_010595_7_1_1"/>
<dbReference type="SUPFAM" id="SSF53335">
    <property type="entry name" value="S-adenosyl-L-methionine-dependent methyltransferases"/>
    <property type="match status" value="1"/>
</dbReference>
<keyword evidence="3" id="KW-1185">Reference proteome</keyword>
<dbReference type="PANTHER" id="PTHR43591:SF24">
    <property type="entry name" value="2-METHOXY-6-POLYPRENYL-1,4-BENZOQUINOL METHYLASE, MITOCHONDRIAL"/>
    <property type="match status" value="1"/>
</dbReference>
<dbReference type="RefSeq" id="XP_013275235.1">
    <property type="nucleotide sequence ID" value="XM_013419781.1"/>
</dbReference>
<dbReference type="CDD" id="cd02440">
    <property type="entry name" value="AdoMet_MTases"/>
    <property type="match status" value="1"/>
</dbReference>
<reference evidence="2 3" key="1">
    <citation type="submission" date="2015-01" db="EMBL/GenBank/DDBJ databases">
        <title>The Genome Sequence of Rhinocladiella mackenzie CBS 650.93.</title>
        <authorList>
            <consortium name="The Broad Institute Genomics Platform"/>
            <person name="Cuomo C."/>
            <person name="de Hoog S."/>
            <person name="Gorbushina A."/>
            <person name="Stielow B."/>
            <person name="Teixiera M."/>
            <person name="Abouelleil A."/>
            <person name="Chapman S.B."/>
            <person name="Priest M."/>
            <person name="Young S.K."/>
            <person name="Wortman J."/>
            <person name="Nusbaum C."/>
            <person name="Birren B."/>
        </authorList>
    </citation>
    <scope>NUCLEOTIDE SEQUENCE [LARGE SCALE GENOMIC DNA]</scope>
    <source>
        <strain evidence="2 3">CBS 650.93</strain>
    </source>
</reference>
<dbReference type="Pfam" id="PF13489">
    <property type="entry name" value="Methyltransf_23"/>
    <property type="match status" value="1"/>
</dbReference>
<name>A0A0D2IQB9_9EURO</name>
<dbReference type="AlphaFoldDB" id="A0A0D2IQB9"/>
<dbReference type="EMBL" id="KN847476">
    <property type="protein sequence ID" value="KIX08099.1"/>
    <property type="molecule type" value="Genomic_DNA"/>
</dbReference>